<protein>
    <submittedName>
        <fullName evidence="3">Lipase</fullName>
    </submittedName>
</protein>
<evidence type="ECO:0000259" key="2">
    <source>
        <dbReference type="Pfam" id="PF13472"/>
    </source>
</evidence>
<proteinExistence type="predicted"/>
<dbReference type="CDD" id="cd04501">
    <property type="entry name" value="SGNH_hydrolase_like_4"/>
    <property type="match status" value="1"/>
</dbReference>
<evidence type="ECO:0000313" key="4">
    <source>
        <dbReference type="Proteomes" id="UP000029556"/>
    </source>
</evidence>
<dbReference type="Proteomes" id="UP000029556">
    <property type="component" value="Unassembled WGS sequence"/>
</dbReference>
<sequence>MKTKLLSMVLFSSMLFSASQAVAQHHEFANYKRYAQDNARLGKPAKGEKRVVFMGNSITEGWVKQHPDFFKKHGYIGRGISGQTSFQFLLRFREDVIKLQPKVVVLNYGTNDIAENTGAYNEELTYGNIISMVEMARCHNIKVILASCLPARNFGWRPEIKDGMQKIRSLNARVKAYAKANNIPYVDYFTALLAKDGNGMDSQYTPETVHPNLAGYAVMEKLIVPVVEKLR</sequence>
<dbReference type="Pfam" id="PF13472">
    <property type="entry name" value="Lipase_GDSL_2"/>
    <property type="match status" value="1"/>
</dbReference>
<feature type="chain" id="PRO_5001916380" evidence="1">
    <location>
        <begin position="24"/>
        <end position="231"/>
    </location>
</feature>
<dbReference type="AlphaFoldDB" id="A0A096BMQ2"/>
<keyword evidence="1" id="KW-0732">Signal</keyword>
<dbReference type="OrthoDB" id="9805821at2"/>
<dbReference type="InterPro" id="IPR013830">
    <property type="entry name" value="SGNH_hydro"/>
</dbReference>
<dbReference type="Gene3D" id="3.40.50.1110">
    <property type="entry name" value="SGNH hydrolase"/>
    <property type="match status" value="1"/>
</dbReference>
<accession>A0A096BMQ2</accession>
<evidence type="ECO:0000313" key="3">
    <source>
        <dbReference type="EMBL" id="KGF34449.1"/>
    </source>
</evidence>
<dbReference type="RefSeq" id="WP_036873330.1">
    <property type="nucleotide sequence ID" value="NZ_JRNN01000069.1"/>
</dbReference>
<dbReference type="InterPro" id="IPR036514">
    <property type="entry name" value="SGNH_hydro_sf"/>
</dbReference>
<organism evidence="3 4">
    <name type="scientific">Hoylesella buccalis DNF00853</name>
    <dbReference type="NCBI Taxonomy" id="1401074"/>
    <lineage>
        <taxon>Bacteria</taxon>
        <taxon>Pseudomonadati</taxon>
        <taxon>Bacteroidota</taxon>
        <taxon>Bacteroidia</taxon>
        <taxon>Bacteroidales</taxon>
        <taxon>Prevotellaceae</taxon>
        <taxon>Hoylesella</taxon>
    </lineage>
</organism>
<reference evidence="3 4" key="1">
    <citation type="submission" date="2014-07" db="EMBL/GenBank/DDBJ databases">
        <authorList>
            <person name="McCorrison J."/>
            <person name="Sanka R."/>
            <person name="Torralba M."/>
            <person name="Gillis M."/>
            <person name="Haft D.H."/>
            <person name="Methe B."/>
            <person name="Sutton G."/>
            <person name="Nelson K.E."/>
        </authorList>
    </citation>
    <scope>NUCLEOTIDE SEQUENCE [LARGE SCALE GENOMIC DNA]</scope>
    <source>
        <strain evidence="3 4">DNF00853</strain>
    </source>
</reference>
<name>A0A096BMQ2_9BACT</name>
<dbReference type="PANTHER" id="PTHR30383">
    <property type="entry name" value="THIOESTERASE 1/PROTEASE 1/LYSOPHOSPHOLIPASE L1"/>
    <property type="match status" value="1"/>
</dbReference>
<dbReference type="SUPFAM" id="SSF52266">
    <property type="entry name" value="SGNH hydrolase"/>
    <property type="match status" value="1"/>
</dbReference>
<feature type="domain" description="SGNH hydrolase-type esterase" evidence="2">
    <location>
        <begin position="53"/>
        <end position="218"/>
    </location>
</feature>
<gene>
    <name evidence="3" type="ORF">HMPREF2137_07945</name>
</gene>
<dbReference type="EMBL" id="JRNN01000069">
    <property type="protein sequence ID" value="KGF34449.1"/>
    <property type="molecule type" value="Genomic_DNA"/>
</dbReference>
<dbReference type="GO" id="GO:0004622">
    <property type="term" value="F:phosphatidylcholine lysophospholipase activity"/>
    <property type="evidence" value="ECO:0007669"/>
    <property type="project" value="TreeGrafter"/>
</dbReference>
<comment type="caution">
    <text evidence="3">The sequence shown here is derived from an EMBL/GenBank/DDBJ whole genome shotgun (WGS) entry which is preliminary data.</text>
</comment>
<feature type="signal peptide" evidence="1">
    <location>
        <begin position="1"/>
        <end position="23"/>
    </location>
</feature>
<dbReference type="InterPro" id="IPR051532">
    <property type="entry name" value="Ester_Hydrolysis_Enzymes"/>
</dbReference>
<dbReference type="PANTHER" id="PTHR30383:SF5">
    <property type="entry name" value="SGNH HYDROLASE-TYPE ESTERASE DOMAIN-CONTAINING PROTEIN"/>
    <property type="match status" value="1"/>
</dbReference>
<evidence type="ECO:0000256" key="1">
    <source>
        <dbReference type="SAM" id="SignalP"/>
    </source>
</evidence>